<evidence type="ECO:0000256" key="3">
    <source>
        <dbReference type="ARBA" id="ARBA00022475"/>
    </source>
</evidence>
<evidence type="ECO:0000256" key="5">
    <source>
        <dbReference type="ARBA" id="ARBA00022989"/>
    </source>
</evidence>
<keyword evidence="3" id="KW-1003">Cell membrane</keyword>
<dbReference type="PANTHER" id="PTHR33406:SF6">
    <property type="entry name" value="MEMBRANE PROTEIN YDGH-RELATED"/>
    <property type="match status" value="1"/>
</dbReference>
<feature type="transmembrane region" description="Helical" evidence="7">
    <location>
        <begin position="208"/>
        <end position="229"/>
    </location>
</feature>
<dbReference type="PROSITE" id="PS50156">
    <property type="entry name" value="SSD"/>
    <property type="match status" value="1"/>
</dbReference>
<accession>A0ABW1KRM7</accession>
<sequence length="699" mass="72954">MPSTIHSGRRSFVGLVAGRRTRWVVLGFWLVAAVAAAGLAGRLGSVQRDDAAASLPADAESTRVVRLQPSAAEADTLPAVVVYERPGGLDSDDRAKLEADVRVFGQRPDLGGGVAGPTLSADGTAAQIVLPLDLGPDAFARVGAAVATIRQVARADAAGMTVHVAGPAGSLADQSAAVGGIDTRLLLATVAVVIVILLVTYRSPVLWLLPVLSAGLALIAAQAVVYLLARYAQLTVTADSSAILTILVFGAATDYALLIVARYREELHRHRDRHDAMAVALRRSAPAIIASAGTAAAAMLCLLLADLNSTRGLGPVLAIGVLTGLVVMLTAFPALLVTTGRWVFWPARPRYGSTAPGAAGRWTRIGRNIARRPRLTWLATTFALGAMALGIVQLDATGLNNQESFRGSHDSVLGAQVLARHFAAGVGTPIVVVSRADRVDEVRAAVLGTRGVDASSVTSGAIRGGRAHLEAILTDPADSQAAYDTVDRVRAAVHAVPQADALVGGDTAVQLDIQRAARADRNLIVPIVFAVVFAILVLLLRSLVAPLLLVGTVVLSFGAALGASVLVFRHVFGFTGEDSSLPLYLFVFLVALGVDYNIFLMTRVREEAARLGTRPATVLGLATTGAVITSAGLVLAGTFAVLTTLPLTMIVQLGFAVAFGILLDTIVVRSVLVPALSLDVGRYLWWPSRLRHEPAEPAW</sequence>
<comment type="similarity">
    <text evidence="2">Belongs to the resistance-nodulation-cell division (RND) (TC 2.A.6) family. MmpL subfamily.</text>
</comment>
<dbReference type="Proteomes" id="UP001596203">
    <property type="component" value="Unassembled WGS sequence"/>
</dbReference>
<feature type="transmembrane region" description="Helical" evidence="7">
    <location>
        <begin position="616"/>
        <end position="643"/>
    </location>
</feature>
<feature type="transmembrane region" description="Helical" evidence="7">
    <location>
        <begin position="284"/>
        <end position="305"/>
    </location>
</feature>
<feature type="transmembrane region" description="Helical" evidence="7">
    <location>
        <begin position="649"/>
        <end position="672"/>
    </location>
</feature>
<evidence type="ECO:0000313" key="9">
    <source>
        <dbReference type="EMBL" id="MFC6023682.1"/>
    </source>
</evidence>
<dbReference type="InterPro" id="IPR050545">
    <property type="entry name" value="Mycobact_MmpL"/>
</dbReference>
<dbReference type="RefSeq" id="WP_377434307.1">
    <property type="nucleotide sequence ID" value="NZ_JBHSPR010000101.1"/>
</dbReference>
<keyword evidence="5 7" id="KW-1133">Transmembrane helix</keyword>
<comment type="caution">
    <text evidence="9">The sequence shown here is derived from an EMBL/GenBank/DDBJ whole genome shotgun (WGS) entry which is preliminary data.</text>
</comment>
<feature type="transmembrane region" description="Helical" evidence="7">
    <location>
        <begin position="21"/>
        <end position="40"/>
    </location>
</feature>
<protein>
    <submittedName>
        <fullName evidence="9">MMPL family transporter</fullName>
    </submittedName>
</protein>
<feature type="transmembrane region" description="Helical" evidence="7">
    <location>
        <begin position="185"/>
        <end position="201"/>
    </location>
</feature>
<feature type="transmembrane region" description="Helical" evidence="7">
    <location>
        <begin position="375"/>
        <end position="394"/>
    </location>
</feature>
<proteinExistence type="inferred from homology"/>
<feature type="domain" description="SSD" evidence="8">
    <location>
        <begin position="206"/>
        <end position="338"/>
    </location>
</feature>
<dbReference type="Pfam" id="PF03176">
    <property type="entry name" value="MMPL"/>
    <property type="match status" value="2"/>
</dbReference>
<feature type="transmembrane region" description="Helical" evidence="7">
    <location>
        <begin position="317"/>
        <end position="344"/>
    </location>
</feature>
<evidence type="ECO:0000256" key="6">
    <source>
        <dbReference type="ARBA" id="ARBA00023136"/>
    </source>
</evidence>
<keyword evidence="4 7" id="KW-0812">Transmembrane</keyword>
<comment type="subcellular location">
    <subcellularLocation>
        <location evidence="1">Cell membrane</location>
        <topology evidence="1">Multi-pass membrane protein</topology>
    </subcellularLocation>
</comment>
<dbReference type="InterPro" id="IPR000731">
    <property type="entry name" value="SSD"/>
</dbReference>
<evidence type="ECO:0000259" key="8">
    <source>
        <dbReference type="PROSITE" id="PS50156"/>
    </source>
</evidence>
<dbReference type="SUPFAM" id="SSF82866">
    <property type="entry name" value="Multidrug efflux transporter AcrB transmembrane domain"/>
    <property type="match status" value="2"/>
</dbReference>
<feature type="transmembrane region" description="Helical" evidence="7">
    <location>
        <begin position="523"/>
        <end position="540"/>
    </location>
</feature>
<organism evidence="9 10">
    <name type="scientific">Plantactinospora solaniradicis</name>
    <dbReference type="NCBI Taxonomy" id="1723736"/>
    <lineage>
        <taxon>Bacteria</taxon>
        <taxon>Bacillati</taxon>
        <taxon>Actinomycetota</taxon>
        <taxon>Actinomycetes</taxon>
        <taxon>Micromonosporales</taxon>
        <taxon>Micromonosporaceae</taxon>
        <taxon>Plantactinospora</taxon>
    </lineage>
</organism>
<dbReference type="PANTHER" id="PTHR33406">
    <property type="entry name" value="MEMBRANE PROTEIN MJ1562-RELATED"/>
    <property type="match status" value="1"/>
</dbReference>
<keyword evidence="6 7" id="KW-0472">Membrane</keyword>
<gene>
    <name evidence="9" type="ORF">ACFP2T_46955</name>
</gene>
<feature type="transmembrane region" description="Helical" evidence="7">
    <location>
        <begin position="241"/>
        <end position="263"/>
    </location>
</feature>
<evidence type="ECO:0000256" key="7">
    <source>
        <dbReference type="SAM" id="Phobius"/>
    </source>
</evidence>
<feature type="transmembrane region" description="Helical" evidence="7">
    <location>
        <begin position="547"/>
        <end position="571"/>
    </location>
</feature>
<evidence type="ECO:0000256" key="2">
    <source>
        <dbReference type="ARBA" id="ARBA00010157"/>
    </source>
</evidence>
<evidence type="ECO:0000256" key="4">
    <source>
        <dbReference type="ARBA" id="ARBA00022692"/>
    </source>
</evidence>
<keyword evidence="10" id="KW-1185">Reference proteome</keyword>
<dbReference type="Gene3D" id="1.20.1640.10">
    <property type="entry name" value="Multidrug efflux transporter AcrB transmembrane domain"/>
    <property type="match status" value="2"/>
</dbReference>
<dbReference type="EMBL" id="JBHSPR010000101">
    <property type="protein sequence ID" value="MFC6023682.1"/>
    <property type="molecule type" value="Genomic_DNA"/>
</dbReference>
<evidence type="ECO:0000256" key="1">
    <source>
        <dbReference type="ARBA" id="ARBA00004651"/>
    </source>
</evidence>
<feature type="transmembrane region" description="Helical" evidence="7">
    <location>
        <begin position="583"/>
        <end position="604"/>
    </location>
</feature>
<evidence type="ECO:0000313" key="10">
    <source>
        <dbReference type="Proteomes" id="UP001596203"/>
    </source>
</evidence>
<reference evidence="10" key="1">
    <citation type="journal article" date="2019" name="Int. J. Syst. Evol. Microbiol.">
        <title>The Global Catalogue of Microorganisms (GCM) 10K type strain sequencing project: providing services to taxonomists for standard genome sequencing and annotation.</title>
        <authorList>
            <consortium name="The Broad Institute Genomics Platform"/>
            <consortium name="The Broad Institute Genome Sequencing Center for Infectious Disease"/>
            <person name="Wu L."/>
            <person name="Ma J."/>
        </authorList>
    </citation>
    <scope>NUCLEOTIDE SEQUENCE [LARGE SCALE GENOMIC DNA]</scope>
    <source>
        <strain evidence="10">ZS-35-S2</strain>
    </source>
</reference>
<name>A0ABW1KRM7_9ACTN</name>
<dbReference type="InterPro" id="IPR004869">
    <property type="entry name" value="MMPL_dom"/>
</dbReference>